<dbReference type="PANTHER" id="PTHR45748">
    <property type="entry name" value="1-PHOSPHATIDYLINOSITOL 3-PHOSPHATE 5-KINASE-RELATED"/>
    <property type="match status" value="1"/>
</dbReference>
<dbReference type="Proteomes" id="UP000734854">
    <property type="component" value="Unassembled WGS sequence"/>
</dbReference>
<dbReference type="Pfam" id="PF01504">
    <property type="entry name" value="PIP5K"/>
    <property type="match status" value="2"/>
</dbReference>
<dbReference type="SMART" id="SM00330">
    <property type="entry name" value="PIPKc"/>
    <property type="match status" value="1"/>
</dbReference>
<evidence type="ECO:0000256" key="6">
    <source>
        <dbReference type="ARBA" id="ARBA00023464"/>
    </source>
</evidence>
<dbReference type="Pfam" id="PF00118">
    <property type="entry name" value="Cpn60_TCP1"/>
    <property type="match status" value="1"/>
</dbReference>
<keyword evidence="5 8" id="KW-0067">ATP-binding</keyword>
<dbReference type="EC" id="2.7.1.150" evidence="1"/>
<dbReference type="InterPro" id="IPR027409">
    <property type="entry name" value="GroEL-like_apical_dom_sf"/>
</dbReference>
<gene>
    <name evidence="11" type="ORF">ZIOFF_068173</name>
</gene>
<evidence type="ECO:0000256" key="5">
    <source>
        <dbReference type="ARBA" id="ARBA00022840"/>
    </source>
</evidence>
<evidence type="ECO:0000256" key="3">
    <source>
        <dbReference type="ARBA" id="ARBA00022741"/>
    </source>
</evidence>
<dbReference type="Gene3D" id="3.50.7.10">
    <property type="entry name" value="GroEL"/>
    <property type="match status" value="1"/>
</dbReference>
<organism evidence="11 12">
    <name type="scientific">Zingiber officinale</name>
    <name type="common">Ginger</name>
    <name type="synonym">Amomum zingiber</name>
    <dbReference type="NCBI Taxonomy" id="94328"/>
    <lineage>
        <taxon>Eukaryota</taxon>
        <taxon>Viridiplantae</taxon>
        <taxon>Streptophyta</taxon>
        <taxon>Embryophyta</taxon>
        <taxon>Tracheophyta</taxon>
        <taxon>Spermatophyta</taxon>
        <taxon>Magnoliopsida</taxon>
        <taxon>Liliopsida</taxon>
        <taxon>Zingiberales</taxon>
        <taxon>Zingiberaceae</taxon>
        <taxon>Zingiber</taxon>
    </lineage>
</organism>
<dbReference type="GO" id="GO:0000285">
    <property type="term" value="F:1-phosphatidylinositol-3-phosphate 5-kinase activity"/>
    <property type="evidence" value="ECO:0007669"/>
    <property type="project" value="UniProtKB-EC"/>
</dbReference>
<dbReference type="PROSITE" id="PS51455">
    <property type="entry name" value="PIPK"/>
    <property type="match status" value="1"/>
</dbReference>
<evidence type="ECO:0000256" key="4">
    <source>
        <dbReference type="ARBA" id="ARBA00022777"/>
    </source>
</evidence>
<feature type="domain" description="PIPK" evidence="10">
    <location>
        <begin position="1421"/>
        <end position="1739"/>
    </location>
</feature>
<dbReference type="InterPro" id="IPR002498">
    <property type="entry name" value="PInositol-4-P-4/5-kinase_core"/>
</dbReference>
<dbReference type="GO" id="GO:0010008">
    <property type="term" value="C:endosome membrane"/>
    <property type="evidence" value="ECO:0007669"/>
    <property type="project" value="TreeGrafter"/>
</dbReference>
<keyword evidence="4 8" id="KW-0418">Kinase</keyword>
<proteinExistence type="predicted"/>
<dbReference type="CDD" id="cd17300">
    <property type="entry name" value="PIPKc_PIKfyve"/>
    <property type="match status" value="1"/>
</dbReference>
<dbReference type="PANTHER" id="PTHR45748:SF4">
    <property type="entry name" value="1-PHOSPHATIDYLINOSITOL-3-PHOSPHATE 5-KINASE FAB1D-RELATED"/>
    <property type="match status" value="1"/>
</dbReference>
<dbReference type="InterPro" id="IPR027483">
    <property type="entry name" value="PInositol-4-P-4/5-kinase_C_sf"/>
</dbReference>
<dbReference type="InterPro" id="IPR027484">
    <property type="entry name" value="PInositol-4-P-5-kinase_N"/>
</dbReference>
<feature type="compositionally biased region" description="Basic and acidic residues" evidence="9">
    <location>
        <begin position="137"/>
        <end position="154"/>
    </location>
</feature>
<protein>
    <recommendedName>
        <fullName evidence="1">1-phosphatidylinositol-3-phosphate 5-kinase</fullName>
        <ecNumber evidence="1">2.7.1.150</ecNumber>
    </recommendedName>
    <alternativeName>
        <fullName evidence="7">Phosphatidylinositol 3-phosphate 5-kinase type III</fullName>
    </alternativeName>
</protein>
<dbReference type="GO" id="GO:0046854">
    <property type="term" value="P:phosphatidylinositol phosphate biosynthetic process"/>
    <property type="evidence" value="ECO:0007669"/>
    <property type="project" value="TreeGrafter"/>
</dbReference>
<accession>A0A8J5CXZ0</accession>
<dbReference type="SUPFAM" id="SSF52029">
    <property type="entry name" value="GroEL apical domain-like"/>
    <property type="match status" value="1"/>
</dbReference>
<evidence type="ECO:0000313" key="12">
    <source>
        <dbReference type="Proteomes" id="UP000734854"/>
    </source>
</evidence>
<keyword evidence="3 8" id="KW-0547">Nucleotide-binding</keyword>
<evidence type="ECO:0000259" key="10">
    <source>
        <dbReference type="PROSITE" id="PS51455"/>
    </source>
</evidence>
<dbReference type="FunFam" id="3.50.7.10:FF:000007">
    <property type="entry name" value="1-phosphatidylinositol 3-phosphate 5-kinase isoform X1"/>
    <property type="match status" value="1"/>
</dbReference>
<dbReference type="GO" id="GO:0005524">
    <property type="term" value="F:ATP binding"/>
    <property type="evidence" value="ECO:0007669"/>
    <property type="project" value="UniProtKB-UniRule"/>
</dbReference>
<evidence type="ECO:0000256" key="2">
    <source>
        <dbReference type="ARBA" id="ARBA00022679"/>
    </source>
</evidence>
<dbReference type="EMBL" id="JACMSC010000019">
    <property type="protein sequence ID" value="KAG6474248.1"/>
    <property type="molecule type" value="Genomic_DNA"/>
</dbReference>
<sequence>MLIQRLKQPEPLHRVRRHVTRPLARSPSFRLLRRIELQIERSKACPSEAAKDSFKANKGFVSTPWISSIPEYQPRHYESSQGKYGEESLIMDGSLSRMSSCESCSSSYGDLQTTLNVQCSDAHELSSHGENGFSTLKTDKKQRDFNAKPSHDGSNEGGSGHQISSGNFLSSSSLESTEEDNKQSNDLLDDSQSKISSLVLNNIENHMDGDILAWLPDFESDPCIWVPPEPENMEDDKPSIADNYEDDEYSGSEWKQASSLSSLDEHHGFIQTSREKRQKAMLDAMNGQFKILVSRFLASEGVTFSVLDDDKSWVDIVASLSWKAALLVKPDATEGRAMDPGAYVKVKCIASGTPQQRNPFLYCEAPYFSELINGLVFKKNAAHKHMQTKFRNAKLLLLQGILGHSAVGLSSFNSMEQEKDYLKSMTEMIEACHPNVVLVEKNISRDIQESLIEKGITVVSDMKHQRLTRISLCTGSPIISCSDFPSNLTLPQCDFFHIERFVEEYNSANEGGKKPSKTLMYLEGFRKPLGYTPFSADCGSPVWSRGGGVGADAGVDRWRKRGDDRSAMEKLRRLAREPIVTYGDHRLLVAGAPKDSHDCSSTTRKVSMVVMALPSSASFELVAIALVNWTYRLSIDLLSQLRQLTPEHLCTSLCYSTPKYSILLKGAESDDLKKIKRVVQYTVFAAYHLILETLFFADQRVFFTDNNAARRESGNFNNEPFHFIRSDATGYLDNHEGCLSLIASEQSVDVPICSGSFGSFTDVVTSSDSHLGYTISENSGIVDTNVLDSFQSRNLLSLFSPSREDNSTTPNSESGSVEFVIQNTVSDGKRTDHDVSENSEIKEEKLGDGALDYKDNGIIGDSIVVNNDAHISKQQNDDIESVLDSQSILVLLSKQCTTKATICDQSHLSRIKYYGYFDISLGRFLKDLLLDKNSCTSCGEPPEAHVFCYTHQNGNLSVYVKKISPDSHLPGESEGKIWMWTRCLRCHSAASRLSECGHSLHRDFLRFFGLGSKVAMFVYSSVKIYAACKPPPVLEFHDPKGQEWFKKEMEDVLFRGHKFFSEVSDLLQNLKSRYIDPHARQCAKISGSLKEYAEVEEMLIKEKTEFEAFLLKAIDNNGQVDISTYEVLDLKWLNQELLLELYIWDSRLNCLFQDMKCQKESVVVVDEVSRAPSHEDETTYCADNTQIDVDVQSTKICVETIDSSNTLLDIGLADLEQPAGMLSVKSWNDELVTSVLELEQRSGYLPSAPRENNKTQEVCASISSDIQNHSVQTVEDPFVDRTTDELKHDEAVTKSSVNDNSSVYAKSEGPEDLIWAPFSDLKREYRNDLNDGSFRKFKFMNTYIPSHLSPLHRPSETDSLYFPVGPGGNVLSVSQDEISSIIACALSASEDHPTLPENEPMELHKSYSLTSESSGISTYWSSMGLSETEGINMSHSISSLSLDESFTSISDGSISVDHMPASDNLHPQVSVGMDKVSGRSIFSVACIYAKQFYTLRKKCCPSELAYISSLSRCKKWDAQGGKSKAFFAKTLDDRLIIKQIKKAELDSFLKFGPDYFKHVFHSLDLGSQTCLAKVLGVYQVRQTKNGKEIKTDLMVMENLLFGHKVSRTYDLKGASFARYVADAKYSKTVLLDQNFVEDMCKSPIYLGGKTKHLLQRAIWNDTSFLTSINVMDYSLLVGVDDERGELVFGIIDYLRQYTWDKQLETWVKASMVVPKNELPTIISPKEYKKRFRKFMAKYFLAVPHSWNCEHCSPTCIFCVDGKKSYAKVHNTELAEQ</sequence>
<evidence type="ECO:0000313" key="11">
    <source>
        <dbReference type="EMBL" id="KAG6474248.1"/>
    </source>
</evidence>
<dbReference type="InterPro" id="IPR002423">
    <property type="entry name" value="Cpn60/GroEL/TCP-1"/>
</dbReference>
<keyword evidence="2 8" id="KW-0808">Transferase</keyword>
<dbReference type="FunFam" id="3.30.800.10:FF:000007">
    <property type="entry name" value="Putative 1-phosphatidylinositol-4-phosphate 5-kinase/ zinc ion binding family"/>
    <property type="match status" value="1"/>
</dbReference>
<dbReference type="FunFam" id="3.30.810.10:FF:000001">
    <property type="entry name" value="1-phosphatidylinositol 3-phosphate 5-kinase FAB1"/>
    <property type="match status" value="1"/>
</dbReference>
<dbReference type="InterPro" id="IPR044769">
    <property type="entry name" value="PIKfyve_PIPKc"/>
</dbReference>
<keyword evidence="12" id="KW-1185">Reference proteome</keyword>
<feature type="region of interest" description="Disordered" evidence="9">
    <location>
        <begin position="126"/>
        <end position="189"/>
    </location>
</feature>
<evidence type="ECO:0000256" key="9">
    <source>
        <dbReference type="SAM" id="MobiDB-lite"/>
    </source>
</evidence>
<name>A0A8J5CXZ0_ZINOF</name>
<comment type="caution">
    <text evidence="11">The sequence shown here is derived from an EMBL/GenBank/DDBJ whole genome shotgun (WGS) entry which is preliminary data.</text>
</comment>
<evidence type="ECO:0000256" key="8">
    <source>
        <dbReference type="PROSITE-ProRule" id="PRU00781"/>
    </source>
</evidence>
<reference evidence="11 12" key="1">
    <citation type="submission" date="2020-08" db="EMBL/GenBank/DDBJ databases">
        <title>Plant Genome Project.</title>
        <authorList>
            <person name="Zhang R.-G."/>
        </authorList>
    </citation>
    <scope>NUCLEOTIDE SEQUENCE [LARGE SCALE GENOMIC DNA]</scope>
    <source>
        <tissue evidence="11">Rhizome</tissue>
    </source>
</reference>
<comment type="subunit">
    <text evidence="6">Component of the PI(3,5)P2 regulatory complex at least composed of ATG18, SAC/FIG4, FAB1 and VAC14.</text>
</comment>
<dbReference type="SUPFAM" id="SSF56104">
    <property type="entry name" value="SAICAR synthase-like"/>
    <property type="match status" value="1"/>
</dbReference>
<evidence type="ECO:0000256" key="1">
    <source>
        <dbReference type="ARBA" id="ARBA00012009"/>
    </source>
</evidence>
<dbReference type="Gene3D" id="3.30.810.10">
    <property type="entry name" value="2-Layer Sandwich"/>
    <property type="match status" value="1"/>
</dbReference>
<dbReference type="Gene3D" id="3.30.800.10">
    <property type="entry name" value="Phosphatidylinositol Phosphate Kinase II Beta"/>
    <property type="match status" value="1"/>
</dbReference>
<feature type="compositionally biased region" description="Low complexity" evidence="9">
    <location>
        <begin position="164"/>
        <end position="175"/>
    </location>
</feature>
<evidence type="ECO:0000256" key="7">
    <source>
        <dbReference type="ARBA" id="ARBA00077223"/>
    </source>
</evidence>